<name>A0A2P2JKB8_RHIMU</name>
<dbReference type="EMBL" id="GGEC01013450">
    <property type="protein sequence ID" value="MBW93933.1"/>
    <property type="molecule type" value="Transcribed_RNA"/>
</dbReference>
<accession>A0A2P2JKB8</accession>
<protein>
    <submittedName>
        <fullName evidence="1">Uncharacterized protein</fullName>
    </submittedName>
</protein>
<organism evidence="1">
    <name type="scientific">Rhizophora mucronata</name>
    <name type="common">Asiatic mangrove</name>
    <dbReference type="NCBI Taxonomy" id="61149"/>
    <lineage>
        <taxon>Eukaryota</taxon>
        <taxon>Viridiplantae</taxon>
        <taxon>Streptophyta</taxon>
        <taxon>Embryophyta</taxon>
        <taxon>Tracheophyta</taxon>
        <taxon>Spermatophyta</taxon>
        <taxon>Magnoliopsida</taxon>
        <taxon>eudicotyledons</taxon>
        <taxon>Gunneridae</taxon>
        <taxon>Pentapetalae</taxon>
        <taxon>rosids</taxon>
        <taxon>fabids</taxon>
        <taxon>Malpighiales</taxon>
        <taxon>Rhizophoraceae</taxon>
        <taxon>Rhizophora</taxon>
    </lineage>
</organism>
<evidence type="ECO:0000313" key="1">
    <source>
        <dbReference type="EMBL" id="MBW93933.1"/>
    </source>
</evidence>
<proteinExistence type="predicted"/>
<dbReference type="AlphaFoldDB" id="A0A2P2JKB8"/>
<reference evidence="1" key="1">
    <citation type="submission" date="2018-02" db="EMBL/GenBank/DDBJ databases">
        <title>Rhizophora mucronata_Transcriptome.</title>
        <authorList>
            <person name="Meera S.P."/>
            <person name="Sreeshan A."/>
            <person name="Augustine A."/>
        </authorList>
    </citation>
    <scope>NUCLEOTIDE SEQUENCE</scope>
    <source>
        <tissue evidence="1">Leaf</tissue>
    </source>
</reference>
<sequence>MCGFYRRDAFKFHDHICRLHFSFREMGNFGCIISYCQFFEDLWGQIIFDAWEAKTGNLKMERSIQFRSAHLQKGRDRGWLLQDMLFSLCYPHICSHCHLV</sequence>